<dbReference type="SMART" id="SM00822">
    <property type="entry name" value="PKS_KR"/>
    <property type="match status" value="1"/>
</dbReference>
<keyword evidence="5" id="KW-1185">Reference proteome</keyword>
<evidence type="ECO:0000259" key="3">
    <source>
        <dbReference type="SMART" id="SM00822"/>
    </source>
</evidence>
<protein>
    <submittedName>
        <fullName evidence="4">3-oxoacyl-[acyl-carrier protein] reductase</fullName>
    </submittedName>
</protein>
<dbReference type="STRING" id="356660.SAMN05444336_11273"/>
<evidence type="ECO:0000256" key="1">
    <source>
        <dbReference type="ARBA" id="ARBA00006484"/>
    </source>
</evidence>
<dbReference type="Pfam" id="PF13561">
    <property type="entry name" value="adh_short_C2"/>
    <property type="match status" value="1"/>
</dbReference>
<dbReference type="InterPro" id="IPR002347">
    <property type="entry name" value="SDR_fam"/>
</dbReference>
<dbReference type="SUPFAM" id="SSF51735">
    <property type="entry name" value="NAD(P)-binding Rossmann-fold domains"/>
    <property type="match status" value="1"/>
</dbReference>
<dbReference type="FunFam" id="3.40.50.720:FF:000173">
    <property type="entry name" value="3-oxoacyl-[acyl-carrier protein] reductase"/>
    <property type="match status" value="1"/>
</dbReference>
<dbReference type="Gene3D" id="3.40.50.720">
    <property type="entry name" value="NAD(P)-binding Rossmann-like Domain"/>
    <property type="match status" value="1"/>
</dbReference>
<evidence type="ECO:0000313" key="5">
    <source>
        <dbReference type="Proteomes" id="UP000199118"/>
    </source>
</evidence>
<dbReference type="AlphaFoldDB" id="A0A1H3FE59"/>
<evidence type="ECO:0000256" key="2">
    <source>
        <dbReference type="ARBA" id="ARBA00023002"/>
    </source>
</evidence>
<dbReference type="InterPro" id="IPR057326">
    <property type="entry name" value="KR_dom"/>
</dbReference>
<comment type="similarity">
    <text evidence="1">Belongs to the short-chain dehydrogenases/reductases (SDR) family.</text>
</comment>
<dbReference type="PANTHER" id="PTHR42760:SF133">
    <property type="entry name" value="3-OXOACYL-[ACYL-CARRIER-PROTEIN] REDUCTASE"/>
    <property type="match status" value="1"/>
</dbReference>
<dbReference type="GO" id="GO:0016616">
    <property type="term" value="F:oxidoreductase activity, acting on the CH-OH group of donors, NAD or NADP as acceptor"/>
    <property type="evidence" value="ECO:0007669"/>
    <property type="project" value="TreeGrafter"/>
</dbReference>
<dbReference type="EMBL" id="FNMZ01000012">
    <property type="protein sequence ID" value="SDX89210.1"/>
    <property type="molecule type" value="Genomic_DNA"/>
</dbReference>
<sequence length="272" mass="28226">MPASSDANPTPTAAPTLNPMSLSGRAVIITGAGQGIGRAVAELVCGLGGAVGLVDMNADALAETQAGLPEGRSLRLIGSVAEPGFADAAVAETVARFGALHGLVNNAGITRPAMISKMTEDQWREVIDVHLTGAWRFIQAAGAHMIARHKAGDESGGAIVNISSDAGVQGTIGQINYSVAKSGILGATMSMAREWARYNIRANAVAFGMVETPMTETVRSEKFRDTYLARVPMGRWSSPQEAANPICFLLSDAASYITGQRISANGGSQMNP</sequence>
<keyword evidence="2" id="KW-0560">Oxidoreductase</keyword>
<dbReference type="PANTHER" id="PTHR42760">
    <property type="entry name" value="SHORT-CHAIN DEHYDROGENASES/REDUCTASES FAMILY MEMBER"/>
    <property type="match status" value="1"/>
</dbReference>
<proteinExistence type="inferred from homology"/>
<dbReference type="RefSeq" id="WP_218133486.1">
    <property type="nucleotide sequence ID" value="NZ_FNMZ01000012.1"/>
</dbReference>
<organism evidence="4 5">
    <name type="scientific">Albimonas donghaensis</name>
    <dbReference type="NCBI Taxonomy" id="356660"/>
    <lineage>
        <taxon>Bacteria</taxon>
        <taxon>Pseudomonadati</taxon>
        <taxon>Pseudomonadota</taxon>
        <taxon>Alphaproteobacteria</taxon>
        <taxon>Rhodobacterales</taxon>
        <taxon>Paracoccaceae</taxon>
        <taxon>Albimonas</taxon>
    </lineage>
</organism>
<dbReference type="PRINTS" id="PR00081">
    <property type="entry name" value="GDHRDH"/>
</dbReference>
<feature type="domain" description="Ketoreductase" evidence="3">
    <location>
        <begin position="25"/>
        <end position="198"/>
    </location>
</feature>
<accession>A0A1H3FE59</accession>
<dbReference type="Proteomes" id="UP000199118">
    <property type="component" value="Unassembled WGS sequence"/>
</dbReference>
<dbReference type="PRINTS" id="PR00080">
    <property type="entry name" value="SDRFAMILY"/>
</dbReference>
<gene>
    <name evidence="4" type="ORF">SAMN05444336_11273</name>
</gene>
<reference evidence="4 5" key="1">
    <citation type="submission" date="2016-10" db="EMBL/GenBank/DDBJ databases">
        <authorList>
            <person name="de Groot N.N."/>
        </authorList>
    </citation>
    <scope>NUCLEOTIDE SEQUENCE [LARGE SCALE GENOMIC DNA]</scope>
    <source>
        <strain evidence="4 5">DSM 17890</strain>
    </source>
</reference>
<evidence type="ECO:0000313" key="4">
    <source>
        <dbReference type="EMBL" id="SDX89210.1"/>
    </source>
</evidence>
<name>A0A1H3FE59_9RHOB</name>
<dbReference type="InterPro" id="IPR036291">
    <property type="entry name" value="NAD(P)-bd_dom_sf"/>
</dbReference>